<organism evidence="1 2">
    <name type="scientific">Spiromyces aspiralis</name>
    <dbReference type="NCBI Taxonomy" id="68401"/>
    <lineage>
        <taxon>Eukaryota</taxon>
        <taxon>Fungi</taxon>
        <taxon>Fungi incertae sedis</taxon>
        <taxon>Zoopagomycota</taxon>
        <taxon>Kickxellomycotina</taxon>
        <taxon>Kickxellomycetes</taxon>
        <taxon>Kickxellales</taxon>
        <taxon>Kickxellaceae</taxon>
        <taxon>Spiromyces</taxon>
    </lineage>
</organism>
<evidence type="ECO:0000313" key="1">
    <source>
        <dbReference type="EMBL" id="KAJ1677605.1"/>
    </source>
</evidence>
<protein>
    <submittedName>
        <fullName evidence="1">Ubiquinone biosynthesis protein coq9, mitochondrial</fullName>
    </submittedName>
</protein>
<evidence type="ECO:0000313" key="2">
    <source>
        <dbReference type="Proteomes" id="UP001145114"/>
    </source>
</evidence>
<accession>A0ACC1HQF2</accession>
<dbReference type="Proteomes" id="UP001145114">
    <property type="component" value="Unassembled WGS sequence"/>
</dbReference>
<comment type="caution">
    <text evidence="1">The sequence shown here is derived from an EMBL/GenBank/DDBJ whole genome shotgun (WGS) entry which is preliminary data.</text>
</comment>
<keyword evidence="1" id="KW-0830">Ubiquinone</keyword>
<feature type="non-terminal residue" evidence="1">
    <location>
        <position position="81"/>
    </location>
</feature>
<feature type="non-terminal residue" evidence="1">
    <location>
        <position position="1"/>
    </location>
</feature>
<proteinExistence type="predicted"/>
<reference evidence="1" key="1">
    <citation type="submission" date="2022-06" db="EMBL/GenBank/DDBJ databases">
        <title>Phylogenomic reconstructions and comparative analyses of Kickxellomycotina fungi.</title>
        <authorList>
            <person name="Reynolds N.K."/>
            <person name="Stajich J.E."/>
            <person name="Barry K."/>
            <person name="Grigoriev I.V."/>
            <person name="Crous P."/>
            <person name="Smith M.E."/>
        </authorList>
    </citation>
    <scope>NUCLEOTIDE SEQUENCE</scope>
    <source>
        <strain evidence="1">RSA 2271</strain>
    </source>
</reference>
<keyword evidence="2" id="KW-1185">Reference proteome</keyword>
<sequence length="81" mass="8798">GSPRAELGKGERIRDNILELALTKVPESGWTTKTIADAATELGYSPIAHTMAQNGTVDLIGYFMNKALRETRLQVAKSLNP</sequence>
<dbReference type="EMBL" id="JAMZIH010002199">
    <property type="protein sequence ID" value="KAJ1677605.1"/>
    <property type="molecule type" value="Genomic_DNA"/>
</dbReference>
<name>A0ACC1HQF2_9FUNG</name>
<gene>
    <name evidence="1" type="primary">COQ9</name>
    <name evidence="1" type="ORF">EV182_005826</name>
</gene>